<organism evidence="2">
    <name type="scientific">marine sediment metagenome</name>
    <dbReference type="NCBI Taxonomy" id="412755"/>
    <lineage>
        <taxon>unclassified sequences</taxon>
        <taxon>metagenomes</taxon>
        <taxon>ecological metagenomes</taxon>
    </lineage>
</organism>
<protein>
    <submittedName>
        <fullName evidence="2">Uncharacterized protein</fullName>
    </submittedName>
</protein>
<dbReference type="EMBL" id="LAZR01046690">
    <property type="protein sequence ID" value="KKK95950.1"/>
    <property type="molecule type" value="Genomic_DNA"/>
</dbReference>
<comment type="caution">
    <text evidence="2">The sequence shown here is derived from an EMBL/GenBank/DDBJ whole genome shotgun (WGS) entry which is preliminary data.</text>
</comment>
<sequence length="281" mass="31412">MSDPEWKIELSAKQSQAYKFLADPTIDEVRRLARDGIYDRLTKKDLNKLEVAGENRDNQESRDQKDDLQGITPAPSDKKVAEQKTVTRLLCFDIFDINGDGVAEDVVWTVIMETEALARAKIMTEVYPSNPPRRPLAEESFIPIRGRKGGISLLEMMEGLHDVMKITLDQTVDSGTPKVAPPWFYRPSGSIKPENMRLAPGEGYPLQDPQRDVFFPQANFQAETFGINLLTVMSQWQDHLTTIGPLQVGDVPKGKSSALRTVGGMSMVAAQGEARPERILR</sequence>
<gene>
    <name evidence="2" type="ORF">LCGC14_2667660</name>
</gene>
<feature type="compositionally biased region" description="Basic and acidic residues" evidence="1">
    <location>
        <begin position="48"/>
        <end position="68"/>
    </location>
</feature>
<proteinExistence type="predicted"/>
<feature type="region of interest" description="Disordered" evidence="1">
    <location>
        <begin position="48"/>
        <end position="79"/>
    </location>
</feature>
<feature type="non-terminal residue" evidence="2">
    <location>
        <position position="281"/>
    </location>
</feature>
<evidence type="ECO:0000256" key="1">
    <source>
        <dbReference type="SAM" id="MobiDB-lite"/>
    </source>
</evidence>
<dbReference type="AlphaFoldDB" id="A0A0F9ACG0"/>
<evidence type="ECO:0000313" key="2">
    <source>
        <dbReference type="EMBL" id="KKK95950.1"/>
    </source>
</evidence>
<reference evidence="2" key="1">
    <citation type="journal article" date="2015" name="Nature">
        <title>Complex archaea that bridge the gap between prokaryotes and eukaryotes.</title>
        <authorList>
            <person name="Spang A."/>
            <person name="Saw J.H."/>
            <person name="Jorgensen S.L."/>
            <person name="Zaremba-Niedzwiedzka K."/>
            <person name="Martijn J."/>
            <person name="Lind A.E."/>
            <person name="van Eijk R."/>
            <person name="Schleper C."/>
            <person name="Guy L."/>
            <person name="Ettema T.J."/>
        </authorList>
    </citation>
    <scope>NUCLEOTIDE SEQUENCE</scope>
</reference>
<name>A0A0F9ACG0_9ZZZZ</name>
<accession>A0A0F9ACG0</accession>